<proteinExistence type="predicted"/>
<evidence type="ECO:0000313" key="2">
    <source>
        <dbReference type="Proteomes" id="UP000251197"/>
    </source>
</evidence>
<dbReference type="AlphaFoldDB" id="A0A2X3KZX8"/>
<gene>
    <name evidence="1" type="ORF">NCTC12120_05192</name>
</gene>
<accession>A0A2X3KZX8</accession>
<dbReference type="Proteomes" id="UP000251197">
    <property type="component" value="Unassembled WGS sequence"/>
</dbReference>
<name>A0A2X3KZX8_9ENTR</name>
<evidence type="ECO:0000313" key="1">
    <source>
        <dbReference type="EMBL" id="SQC92009.1"/>
    </source>
</evidence>
<protein>
    <submittedName>
        <fullName evidence="1">Uncharacterized protein</fullName>
    </submittedName>
</protein>
<sequence>MLNPAANRGVIDVYSSIGQHLLQLTVADAVFAVPAYHPQRDVTLKMLTFE</sequence>
<organism evidence="1 2">
    <name type="scientific">Cedecea neteri</name>
    <dbReference type="NCBI Taxonomy" id="158822"/>
    <lineage>
        <taxon>Bacteria</taxon>
        <taxon>Pseudomonadati</taxon>
        <taxon>Pseudomonadota</taxon>
        <taxon>Gammaproteobacteria</taxon>
        <taxon>Enterobacterales</taxon>
        <taxon>Enterobacteriaceae</taxon>
        <taxon>Cedecea</taxon>
    </lineage>
</organism>
<reference evidence="1 2" key="1">
    <citation type="submission" date="2018-06" db="EMBL/GenBank/DDBJ databases">
        <authorList>
            <consortium name="Pathogen Informatics"/>
            <person name="Doyle S."/>
        </authorList>
    </citation>
    <scope>NUCLEOTIDE SEQUENCE [LARGE SCALE GENOMIC DNA]</scope>
    <source>
        <strain evidence="1 2">NCTC12120</strain>
    </source>
</reference>
<dbReference type="EMBL" id="UAVU01000009">
    <property type="protein sequence ID" value="SQC92009.1"/>
    <property type="molecule type" value="Genomic_DNA"/>
</dbReference>